<name>A0AAV5M634_9ROSI</name>
<dbReference type="EMBL" id="BPVZ01000177">
    <property type="protein sequence ID" value="GKV44107.1"/>
    <property type="molecule type" value="Genomic_DNA"/>
</dbReference>
<comment type="caution">
    <text evidence="2">The sequence shown here is derived from an EMBL/GenBank/DDBJ whole genome shotgun (WGS) entry which is preliminary data.</text>
</comment>
<accession>A0AAV5M634</accession>
<dbReference type="GO" id="GO:0016788">
    <property type="term" value="F:hydrolase activity, acting on ester bonds"/>
    <property type="evidence" value="ECO:0007669"/>
    <property type="project" value="InterPro"/>
</dbReference>
<proteinExistence type="inferred from homology"/>
<sequence length="205" mass="22876">MGEEKTTEFLSKALFMVYAGSNDITVTYFITPFRKVIFNIDSYTDFMTSLASQFFNELYELGARRIAVIGVPSIGCVPSQRTLKGDKARNCAEDINHAASLFNSKLSNQVDSFKKSLPGLKAVYFDAYNPLLSMIQNPQKYGFEEVNKGCCGAGDIEVGILCNPLSKTSNDDSSKFIFWDSFHPTEAAYKILSSKILTRHLDELL</sequence>
<organism evidence="2 3">
    <name type="scientific">Rubroshorea leprosula</name>
    <dbReference type="NCBI Taxonomy" id="152421"/>
    <lineage>
        <taxon>Eukaryota</taxon>
        <taxon>Viridiplantae</taxon>
        <taxon>Streptophyta</taxon>
        <taxon>Embryophyta</taxon>
        <taxon>Tracheophyta</taxon>
        <taxon>Spermatophyta</taxon>
        <taxon>Magnoliopsida</taxon>
        <taxon>eudicotyledons</taxon>
        <taxon>Gunneridae</taxon>
        <taxon>Pentapetalae</taxon>
        <taxon>rosids</taxon>
        <taxon>malvids</taxon>
        <taxon>Malvales</taxon>
        <taxon>Dipterocarpaceae</taxon>
        <taxon>Rubroshorea</taxon>
    </lineage>
</organism>
<dbReference type="Gene3D" id="3.40.50.1110">
    <property type="entry name" value="SGNH hydrolase"/>
    <property type="match status" value="1"/>
</dbReference>
<evidence type="ECO:0000256" key="1">
    <source>
        <dbReference type="ARBA" id="ARBA00008668"/>
    </source>
</evidence>
<evidence type="ECO:0000313" key="3">
    <source>
        <dbReference type="Proteomes" id="UP001054252"/>
    </source>
</evidence>
<keyword evidence="3" id="KW-1185">Reference proteome</keyword>
<dbReference type="SUPFAM" id="SSF52266">
    <property type="entry name" value="SGNH hydrolase"/>
    <property type="match status" value="1"/>
</dbReference>
<gene>
    <name evidence="2" type="ORF">SLEP1_g51326</name>
</gene>
<dbReference type="InterPro" id="IPR036514">
    <property type="entry name" value="SGNH_hydro_sf"/>
</dbReference>
<dbReference type="PANTHER" id="PTHR45642:SF95">
    <property type="entry name" value="GDSL-LIKE LIPASE_ACYLHYDROLASE FAMILY PROTEIN, EXPRESSED"/>
    <property type="match status" value="1"/>
</dbReference>
<dbReference type="InterPro" id="IPR001087">
    <property type="entry name" value="GDSL"/>
</dbReference>
<evidence type="ECO:0000313" key="2">
    <source>
        <dbReference type="EMBL" id="GKV44107.1"/>
    </source>
</evidence>
<dbReference type="InterPro" id="IPR050592">
    <property type="entry name" value="GDSL_lipolytic_enzyme"/>
</dbReference>
<dbReference type="Pfam" id="PF00657">
    <property type="entry name" value="Lipase_GDSL"/>
    <property type="match status" value="1"/>
</dbReference>
<protein>
    <submittedName>
        <fullName evidence="2">Uncharacterized protein</fullName>
    </submittedName>
</protein>
<dbReference type="AlphaFoldDB" id="A0AAV5M634"/>
<dbReference type="Proteomes" id="UP001054252">
    <property type="component" value="Unassembled WGS sequence"/>
</dbReference>
<comment type="similarity">
    <text evidence="1">Belongs to the 'GDSL' lipolytic enzyme family.</text>
</comment>
<dbReference type="PANTHER" id="PTHR45642">
    <property type="entry name" value="GDSL ESTERASE/LIPASE EXL3"/>
    <property type="match status" value="1"/>
</dbReference>
<reference evidence="2 3" key="1">
    <citation type="journal article" date="2021" name="Commun. Biol.">
        <title>The genome of Shorea leprosula (Dipterocarpaceae) highlights the ecological relevance of drought in aseasonal tropical rainforests.</title>
        <authorList>
            <person name="Ng K.K.S."/>
            <person name="Kobayashi M.J."/>
            <person name="Fawcett J.A."/>
            <person name="Hatakeyama M."/>
            <person name="Paape T."/>
            <person name="Ng C.H."/>
            <person name="Ang C.C."/>
            <person name="Tnah L.H."/>
            <person name="Lee C.T."/>
            <person name="Nishiyama T."/>
            <person name="Sese J."/>
            <person name="O'Brien M.J."/>
            <person name="Copetti D."/>
            <person name="Mohd Noor M.I."/>
            <person name="Ong R.C."/>
            <person name="Putra M."/>
            <person name="Sireger I.Z."/>
            <person name="Indrioko S."/>
            <person name="Kosugi Y."/>
            <person name="Izuno A."/>
            <person name="Isagi Y."/>
            <person name="Lee S.L."/>
            <person name="Shimizu K.K."/>
        </authorList>
    </citation>
    <scope>NUCLEOTIDE SEQUENCE [LARGE SCALE GENOMIC DNA]</scope>
    <source>
        <strain evidence="2">214</strain>
    </source>
</reference>